<evidence type="ECO:0000256" key="6">
    <source>
        <dbReference type="ARBA" id="ARBA00022741"/>
    </source>
</evidence>
<feature type="binding site" evidence="17">
    <location>
        <begin position="489"/>
        <end position="493"/>
    </location>
    <ligand>
        <name>AMP</name>
        <dbReference type="ChEBI" id="CHEBI:456215"/>
    </ligand>
</feature>
<dbReference type="InterPro" id="IPR000631">
    <property type="entry name" value="CARKD"/>
</dbReference>
<sequence length="586" mass="56763">MILGYTAAEVRAAEEPLLARGVPLMQHAAFALAGRVAAELAERRGQVRGATVVALVGSGNNGGDALHAGAFLARRGVSVVAVCATDEPHAEGLAALRRAGGRAVRAVDADPGAGDHAAVGGAADGGADGGAADGGPDRAAADGGADRAAAGDRGASAVGTSAAPDRVRGAGPDGLPGVWLGDAVAEAYAADVVLDGLLGIGGRGAPRGTAGLLAGLLSDLLESEDAGAAGGGPRSAAEAGGGPLVVAVDLPSGIGVDDGALPDGPVLPAGLTVTFGAAKPGLLLPPASRRAGRVEVVDLGLPLPERPSAARLAPADVAALWPVPGPEDHKYSRGVLGVVAGTPAYPGAAVLTVSAAALSGVGMVRYVGPSAVARSVLAARPEVVAGEGRVQAWLLGPGVDPRHAKQARRLTDALHAALAEGLPAVLDAGALALAPRELAPWCVLTPHAGELATLLGRLGEDVDRAEVEAEPLRWARRAHELTGATVLLKGSTTVVVGAGGAVYAQGDAPGWLATAGSGDVLAGVLGALLAGRAADVLADPPLAAALAAAAALVHGRAADVAVPGGPVTALGVAHALPATVAGVLRG</sequence>
<evidence type="ECO:0000313" key="23">
    <source>
        <dbReference type="EMBL" id="GIG37175.1"/>
    </source>
</evidence>
<evidence type="ECO:0000256" key="12">
    <source>
        <dbReference type="ARBA" id="ARBA00023239"/>
    </source>
</evidence>
<dbReference type="PANTHER" id="PTHR12592">
    <property type="entry name" value="ATP-DEPENDENT (S)-NAD(P)H-HYDRATE DEHYDRATASE FAMILY MEMBER"/>
    <property type="match status" value="1"/>
</dbReference>
<feature type="domain" description="YjeF N-terminal" evidence="22">
    <location>
        <begin position="5"/>
        <end position="307"/>
    </location>
</feature>
<feature type="compositionally biased region" description="Low complexity" evidence="20">
    <location>
        <begin position="110"/>
        <end position="121"/>
    </location>
</feature>
<evidence type="ECO:0000256" key="8">
    <source>
        <dbReference type="ARBA" id="ARBA00022857"/>
    </source>
</evidence>
<comment type="similarity">
    <text evidence="4 19">In the C-terminal section; belongs to the NnrD/CARKD family.</text>
</comment>
<feature type="domain" description="YjeF C-terminal" evidence="21">
    <location>
        <begin position="313"/>
        <end position="583"/>
    </location>
</feature>
<keyword evidence="24" id="KW-1185">Reference proteome</keyword>
<feature type="binding site" evidence="18">
    <location>
        <position position="252"/>
    </location>
    <ligand>
        <name>K(+)</name>
        <dbReference type="ChEBI" id="CHEBI:29103"/>
    </ligand>
</feature>
<dbReference type="HAMAP" id="MF_01966">
    <property type="entry name" value="NADHX_epimerase"/>
    <property type="match status" value="1"/>
</dbReference>
<evidence type="ECO:0000313" key="24">
    <source>
        <dbReference type="Proteomes" id="UP000642125"/>
    </source>
</evidence>
<keyword evidence="9 18" id="KW-0630">Potassium</keyword>
<evidence type="ECO:0000256" key="7">
    <source>
        <dbReference type="ARBA" id="ARBA00022840"/>
    </source>
</evidence>
<proteinExistence type="inferred from homology"/>
<feature type="binding site" evidence="18">
    <location>
        <begin position="199"/>
        <end position="205"/>
    </location>
    <ligand>
        <name>(6S)-NADPHX</name>
        <dbReference type="ChEBI" id="CHEBI:64076"/>
    </ligand>
</feature>
<evidence type="ECO:0000256" key="10">
    <source>
        <dbReference type="ARBA" id="ARBA00023027"/>
    </source>
</evidence>
<evidence type="ECO:0000259" key="22">
    <source>
        <dbReference type="PROSITE" id="PS51385"/>
    </source>
</evidence>
<dbReference type="EMBL" id="BONO01000019">
    <property type="protein sequence ID" value="GIG37175.1"/>
    <property type="molecule type" value="Genomic_DNA"/>
</dbReference>
<evidence type="ECO:0000256" key="5">
    <source>
        <dbReference type="ARBA" id="ARBA00022723"/>
    </source>
</evidence>
<dbReference type="PROSITE" id="PS51385">
    <property type="entry name" value="YJEF_N"/>
    <property type="match status" value="1"/>
</dbReference>
<dbReference type="GO" id="GO:0052855">
    <property type="term" value="F:ADP-dependent NAD(P)H-hydrate dehydratase activity"/>
    <property type="evidence" value="ECO:0007669"/>
    <property type="project" value="UniProtKB-UniRule"/>
</dbReference>
<dbReference type="InterPro" id="IPR030677">
    <property type="entry name" value="Nnr"/>
</dbReference>
<feature type="binding site" evidence="17">
    <location>
        <position position="447"/>
    </location>
    <ligand>
        <name>(6S)-NADPHX</name>
        <dbReference type="ChEBI" id="CHEBI:64076"/>
    </ligand>
</feature>
<comment type="similarity">
    <text evidence="18">Belongs to the NnrE/AIBP family.</text>
</comment>
<comment type="function">
    <text evidence="17">Catalyzes the dehydration of the S-form of NAD(P)HX at the expense of ADP, which is converted to AMP. Together with NAD(P)HX epimerase, which catalyzes the epimerization of the S- and R-forms, the enzyme allows the repair of both epimers of NAD(P)HX, a damaged form of NAD(P)H that is a result of enzymatic or heat-dependent hydration.</text>
</comment>
<evidence type="ECO:0000256" key="17">
    <source>
        <dbReference type="HAMAP-Rule" id="MF_01965"/>
    </source>
</evidence>
<organism evidence="23 24">
    <name type="scientific">Cellulomonas pakistanensis</name>
    <dbReference type="NCBI Taxonomy" id="992287"/>
    <lineage>
        <taxon>Bacteria</taxon>
        <taxon>Bacillati</taxon>
        <taxon>Actinomycetota</taxon>
        <taxon>Actinomycetes</taxon>
        <taxon>Micrococcales</taxon>
        <taxon>Cellulomonadaceae</taxon>
        <taxon>Cellulomonas</taxon>
    </lineage>
</organism>
<dbReference type="PANTHER" id="PTHR12592:SF0">
    <property type="entry name" value="ATP-DEPENDENT (S)-NAD(P)H-HYDRATE DEHYDRATASE"/>
    <property type="match status" value="1"/>
</dbReference>
<evidence type="ECO:0000256" key="15">
    <source>
        <dbReference type="ARBA" id="ARBA00048238"/>
    </source>
</evidence>
<dbReference type="Gene3D" id="3.40.1190.20">
    <property type="match status" value="1"/>
</dbReference>
<dbReference type="CDD" id="cd01171">
    <property type="entry name" value="YXKO-related"/>
    <property type="match status" value="1"/>
</dbReference>
<feature type="binding site" evidence="18">
    <location>
        <position position="195"/>
    </location>
    <ligand>
        <name>K(+)</name>
        <dbReference type="ChEBI" id="CHEBI:29103"/>
    </ligand>
</feature>
<evidence type="ECO:0000256" key="1">
    <source>
        <dbReference type="ARBA" id="ARBA00000013"/>
    </source>
</evidence>
<dbReference type="GO" id="GO:0046496">
    <property type="term" value="P:nicotinamide nucleotide metabolic process"/>
    <property type="evidence" value="ECO:0007669"/>
    <property type="project" value="UniProtKB-UniRule"/>
</dbReference>
<dbReference type="GO" id="GO:0110051">
    <property type="term" value="P:metabolite repair"/>
    <property type="evidence" value="ECO:0007669"/>
    <property type="project" value="TreeGrafter"/>
</dbReference>
<evidence type="ECO:0000256" key="13">
    <source>
        <dbReference type="ARBA" id="ARBA00023268"/>
    </source>
</evidence>
<dbReference type="Pfam" id="PF01256">
    <property type="entry name" value="Carb_kinase"/>
    <property type="match status" value="1"/>
</dbReference>
<comment type="function">
    <text evidence="14 19">Bifunctional enzyme that catalyzes the epimerization of the S- and R-forms of NAD(P)HX and the dehydration of the S-form of NAD(P)HX at the expense of ADP, which is converted to AMP. This allows the repair of both epimers of NAD(P)HX, a damaged form of NAD(P)H that is a result of enzymatic or heat-dependent hydration.</text>
</comment>
<dbReference type="EC" id="4.2.1.136" evidence="19"/>
<dbReference type="InterPro" id="IPR029056">
    <property type="entry name" value="Ribokinase-like"/>
</dbReference>
<evidence type="ECO:0000256" key="16">
    <source>
        <dbReference type="ARBA" id="ARBA00049209"/>
    </source>
</evidence>
<keyword evidence="13" id="KW-0511">Multifunctional enzyme</keyword>
<feature type="binding site" evidence="17">
    <location>
        <position position="519"/>
    </location>
    <ligand>
        <name>(6S)-NADPHX</name>
        <dbReference type="ChEBI" id="CHEBI:64076"/>
    </ligand>
</feature>
<comment type="catalytic activity">
    <reaction evidence="2 18 19">
        <text>(6R)-NADPHX = (6S)-NADPHX</text>
        <dbReference type="Rhea" id="RHEA:32227"/>
        <dbReference type="ChEBI" id="CHEBI:64076"/>
        <dbReference type="ChEBI" id="CHEBI:64077"/>
        <dbReference type="EC" id="5.1.99.6"/>
    </reaction>
</comment>
<comment type="catalytic activity">
    <reaction evidence="15 17 19">
        <text>(6S)-NADHX + ADP = AMP + phosphate + NADH + H(+)</text>
        <dbReference type="Rhea" id="RHEA:32223"/>
        <dbReference type="ChEBI" id="CHEBI:15378"/>
        <dbReference type="ChEBI" id="CHEBI:43474"/>
        <dbReference type="ChEBI" id="CHEBI:57945"/>
        <dbReference type="ChEBI" id="CHEBI:64074"/>
        <dbReference type="ChEBI" id="CHEBI:456215"/>
        <dbReference type="ChEBI" id="CHEBI:456216"/>
        <dbReference type="EC" id="4.2.1.136"/>
    </reaction>
</comment>
<comment type="subunit">
    <text evidence="17">Homotetramer.</text>
</comment>
<feature type="binding site" evidence="17">
    <location>
        <position position="348"/>
    </location>
    <ligand>
        <name>(6S)-NADPHX</name>
        <dbReference type="ChEBI" id="CHEBI:64076"/>
    </ligand>
</feature>
<dbReference type="Gene3D" id="3.40.50.10260">
    <property type="entry name" value="YjeF N-terminal domain"/>
    <property type="match status" value="1"/>
</dbReference>
<gene>
    <name evidence="17" type="primary">nnrD</name>
    <name evidence="18" type="synonym">nnrE</name>
    <name evidence="23" type="ORF">Cpa01nite_25560</name>
</gene>
<feature type="binding site" evidence="17">
    <location>
        <position position="398"/>
    </location>
    <ligand>
        <name>(6S)-NADPHX</name>
        <dbReference type="ChEBI" id="CHEBI:64076"/>
    </ligand>
</feature>
<dbReference type="SUPFAM" id="SSF53613">
    <property type="entry name" value="Ribokinase-like"/>
    <property type="match status" value="1"/>
</dbReference>
<keyword evidence="8 17" id="KW-0521">NADP</keyword>
<comment type="function">
    <text evidence="18">Catalyzes the epimerization of the S- and R-forms of NAD(P)HX, a damaged form of NAD(P)H that is a result of enzymatic or heat-dependent hydration. This is a prerequisite for the S-specific NAD(P)H-hydrate dehydratase to allow the repair of both epimers of NAD(P)HX.</text>
</comment>
<keyword evidence="12 17" id="KW-0456">Lyase</keyword>
<dbReference type="GO" id="GO:0046872">
    <property type="term" value="F:metal ion binding"/>
    <property type="evidence" value="ECO:0007669"/>
    <property type="project" value="UniProtKB-UniRule"/>
</dbReference>
<evidence type="ECO:0000256" key="3">
    <source>
        <dbReference type="ARBA" id="ARBA00006001"/>
    </source>
</evidence>
<evidence type="ECO:0000256" key="19">
    <source>
        <dbReference type="PIRNR" id="PIRNR017184"/>
    </source>
</evidence>
<comment type="similarity">
    <text evidence="3 19">In the N-terminal section; belongs to the NnrE/AIBP family.</text>
</comment>
<dbReference type="PIRSF" id="PIRSF017184">
    <property type="entry name" value="Nnr"/>
    <property type="match status" value="1"/>
</dbReference>
<dbReference type="RefSeq" id="WP_203669169.1">
    <property type="nucleotide sequence ID" value="NZ_BONO01000019.1"/>
</dbReference>
<feature type="compositionally biased region" description="Gly residues" evidence="20">
    <location>
        <begin position="122"/>
        <end position="133"/>
    </location>
</feature>
<dbReference type="PROSITE" id="PS51383">
    <property type="entry name" value="YJEF_C_3"/>
    <property type="match status" value="1"/>
</dbReference>
<evidence type="ECO:0000256" key="9">
    <source>
        <dbReference type="ARBA" id="ARBA00022958"/>
    </source>
</evidence>
<dbReference type="HAMAP" id="MF_01965">
    <property type="entry name" value="NADHX_dehydratase"/>
    <property type="match status" value="1"/>
</dbReference>
<feature type="binding site" evidence="18">
    <location>
        <position position="249"/>
    </location>
    <ligand>
        <name>(6S)-NADPHX</name>
        <dbReference type="ChEBI" id="CHEBI:64076"/>
    </ligand>
</feature>
<dbReference type="GO" id="GO:0005524">
    <property type="term" value="F:ATP binding"/>
    <property type="evidence" value="ECO:0007669"/>
    <property type="project" value="UniProtKB-UniRule"/>
</dbReference>
<evidence type="ECO:0000256" key="20">
    <source>
        <dbReference type="SAM" id="MobiDB-lite"/>
    </source>
</evidence>
<keyword evidence="5 18" id="KW-0479">Metal-binding</keyword>
<comment type="caution">
    <text evidence="18">Lacks conserved residue(s) required for the propagation of feature annotation.</text>
</comment>
<keyword evidence="10 17" id="KW-0520">NAD</keyword>
<comment type="cofactor">
    <cofactor evidence="18 19">
        <name>K(+)</name>
        <dbReference type="ChEBI" id="CHEBI:29103"/>
    </cofactor>
    <text evidence="18 19">Binds 1 potassium ion per subunit.</text>
</comment>
<dbReference type="PROSITE" id="PS01050">
    <property type="entry name" value="YJEF_C_2"/>
    <property type="match status" value="1"/>
</dbReference>
<dbReference type="InterPro" id="IPR004443">
    <property type="entry name" value="YjeF_N_dom"/>
</dbReference>
<keyword evidence="11 18" id="KW-0413">Isomerase</keyword>
<dbReference type="SUPFAM" id="SSF64153">
    <property type="entry name" value="YjeF N-terminal domain-like"/>
    <property type="match status" value="2"/>
</dbReference>
<dbReference type="AlphaFoldDB" id="A0A919PCR3"/>
<evidence type="ECO:0000256" key="14">
    <source>
        <dbReference type="ARBA" id="ARBA00025153"/>
    </source>
</evidence>
<keyword evidence="6 17" id="KW-0547">Nucleotide-binding</keyword>
<name>A0A919PCR3_9CELL</name>
<evidence type="ECO:0000256" key="2">
    <source>
        <dbReference type="ARBA" id="ARBA00000909"/>
    </source>
</evidence>
<dbReference type="InterPro" id="IPR036652">
    <property type="entry name" value="YjeF_N_dom_sf"/>
</dbReference>
<evidence type="ECO:0000256" key="18">
    <source>
        <dbReference type="HAMAP-Rule" id="MF_01966"/>
    </source>
</evidence>
<evidence type="ECO:0000256" key="4">
    <source>
        <dbReference type="ARBA" id="ARBA00009524"/>
    </source>
</evidence>
<reference evidence="23" key="1">
    <citation type="submission" date="2021-01" db="EMBL/GenBank/DDBJ databases">
        <title>Whole genome shotgun sequence of Cellulomonas pakistanensis NBRC 110800.</title>
        <authorList>
            <person name="Komaki H."/>
            <person name="Tamura T."/>
        </authorList>
    </citation>
    <scope>NUCLEOTIDE SEQUENCE</scope>
    <source>
        <strain evidence="23">NBRC 110800</strain>
    </source>
</reference>
<feature type="region of interest" description="Disordered" evidence="20">
    <location>
        <begin position="110"/>
        <end position="171"/>
    </location>
</feature>
<evidence type="ECO:0000259" key="21">
    <source>
        <dbReference type="PROSITE" id="PS51383"/>
    </source>
</evidence>
<dbReference type="InterPro" id="IPR017953">
    <property type="entry name" value="Carbohydrate_kinase_pred_CS"/>
</dbReference>
<dbReference type="Pfam" id="PF03853">
    <property type="entry name" value="YjeF_N"/>
    <property type="match status" value="2"/>
</dbReference>
<keyword evidence="7 17" id="KW-0067">ATP-binding</keyword>
<dbReference type="Proteomes" id="UP000642125">
    <property type="component" value="Unassembled WGS sequence"/>
</dbReference>
<comment type="catalytic activity">
    <reaction evidence="1 18 19">
        <text>(6R)-NADHX = (6S)-NADHX</text>
        <dbReference type="Rhea" id="RHEA:32215"/>
        <dbReference type="ChEBI" id="CHEBI:64074"/>
        <dbReference type="ChEBI" id="CHEBI:64075"/>
        <dbReference type="EC" id="5.1.99.6"/>
    </reaction>
</comment>
<accession>A0A919PCR3</accession>
<feature type="compositionally biased region" description="Low complexity" evidence="20">
    <location>
        <begin position="141"/>
        <end position="159"/>
    </location>
</feature>
<dbReference type="GO" id="GO:0052856">
    <property type="term" value="F:NAD(P)HX epimerase activity"/>
    <property type="evidence" value="ECO:0007669"/>
    <property type="project" value="UniProtKB-UniRule"/>
</dbReference>
<feature type="binding site" evidence="18">
    <location>
        <position position="61"/>
    </location>
    <ligand>
        <name>K(+)</name>
        <dbReference type="ChEBI" id="CHEBI:29103"/>
    </ligand>
</feature>
<feature type="binding site" evidence="18">
    <location>
        <begin position="60"/>
        <end position="64"/>
    </location>
    <ligand>
        <name>(6S)-NADPHX</name>
        <dbReference type="ChEBI" id="CHEBI:64076"/>
    </ligand>
</feature>
<evidence type="ECO:0000256" key="11">
    <source>
        <dbReference type="ARBA" id="ARBA00023235"/>
    </source>
</evidence>
<dbReference type="EC" id="5.1.99.6" evidence="19"/>
<feature type="binding site" evidence="17">
    <location>
        <position position="518"/>
    </location>
    <ligand>
        <name>AMP</name>
        <dbReference type="ChEBI" id="CHEBI:456215"/>
    </ligand>
</feature>
<comment type="catalytic activity">
    <reaction evidence="16 17 19">
        <text>(6S)-NADPHX + ADP = AMP + phosphate + NADPH + H(+)</text>
        <dbReference type="Rhea" id="RHEA:32235"/>
        <dbReference type="ChEBI" id="CHEBI:15378"/>
        <dbReference type="ChEBI" id="CHEBI:43474"/>
        <dbReference type="ChEBI" id="CHEBI:57783"/>
        <dbReference type="ChEBI" id="CHEBI:64076"/>
        <dbReference type="ChEBI" id="CHEBI:456215"/>
        <dbReference type="ChEBI" id="CHEBI:456216"/>
        <dbReference type="EC" id="4.2.1.136"/>
    </reaction>
</comment>
<protein>
    <recommendedName>
        <fullName evidence="19">Bifunctional NAD(P)H-hydrate repair enzyme</fullName>
    </recommendedName>
    <alternativeName>
        <fullName evidence="19">Nicotinamide nucleotide repair protein</fullName>
    </alternativeName>
    <domain>
        <recommendedName>
            <fullName evidence="19">ADP-dependent (S)-NAD(P)H-hydrate dehydratase</fullName>
            <ecNumber evidence="19">4.2.1.136</ecNumber>
        </recommendedName>
        <alternativeName>
            <fullName evidence="19">ADP-dependent NAD(P)HX dehydratase</fullName>
        </alternativeName>
    </domain>
    <domain>
        <recommendedName>
            <fullName evidence="19">NAD(P)H-hydrate epimerase</fullName>
            <ecNumber evidence="19">5.1.99.6</ecNumber>
        </recommendedName>
    </domain>
</protein>
<comment type="cofactor">
    <cofactor evidence="17">
        <name>Mg(2+)</name>
        <dbReference type="ChEBI" id="CHEBI:18420"/>
    </cofactor>
</comment>
<comment type="similarity">
    <text evidence="17">Belongs to the NnrD/CARKD family.</text>
</comment>
<comment type="caution">
    <text evidence="23">The sequence shown here is derived from an EMBL/GenBank/DDBJ whole genome shotgun (WGS) entry which is preliminary data.</text>
</comment>